<evidence type="ECO:0000313" key="10">
    <source>
        <dbReference type="Proteomes" id="UP001596189"/>
    </source>
</evidence>
<dbReference type="InterPro" id="IPR027379">
    <property type="entry name" value="CLS_N"/>
</dbReference>
<evidence type="ECO:0000256" key="6">
    <source>
        <dbReference type="SAM" id="Phobius"/>
    </source>
</evidence>
<evidence type="ECO:0000259" key="8">
    <source>
        <dbReference type="Pfam" id="PF13396"/>
    </source>
</evidence>
<accession>A0ABW1JAF1</accession>
<keyword evidence="10" id="KW-1185">Reference proteome</keyword>
<dbReference type="Pfam" id="PF13396">
    <property type="entry name" value="PLDc_N"/>
    <property type="match status" value="1"/>
</dbReference>
<protein>
    <submittedName>
        <fullName evidence="9">SHOCT domain-containing protein</fullName>
    </submittedName>
</protein>
<keyword evidence="2" id="KW-1003">Cell membrane</keyword>
<feature type="transmembrane region" description="Helical" evidence="6">
    <location>
        <begin position="39"/>
        <end position="62"/>
    </location>
</feature>
<evidence type="ECO:0000256" key="2">
    <source>
        <dbReference type="ARBA" id="ARBA00022475"/>
    </source>
</evidence>
<feature type="domain" description="SHOCT" evidence="7">
    <location>
        <begin position="97"/>
        <end position="124"/>
    </location>
</feature>
<comment type="caution">
    <text evidence="9">The sequence shown here is derived from an EMBL/GenBank/DDBJ whole genome shotgun (WGS) entry which is preliminary data.</text>
</comment>
<evidence type="ECO:0000259" key="7">
    <source>
        <dbReference type="Pfam" id="PF09851"/>
    </source>
</evidence>
<keyword evidence="4 6" id="KW-1133">Transmembrane helix</keyword>
<proteinExistence type="predicted"/>
<comment type="subcellular location">
    <subcellularLocation>
        <location evidence="1">Cell membrane</location>
        <topology evidence="1">Multi-pass membrane protein</topology>
    </subcellularLocation>
</comment>
<evidence type="ECO:0000256" key="5">
    <source>
        <dbReference type="ARBA" id="ARBA00023136"/>
    </source>
</evidence>
<feature type="transmembrane region" description="Helical" evidence="6">
    <location>
        <begin position="6"/>
        <end position="27"/>
    </location>
</feature>
<gene>
    <name evidence="9" type="ORF">ACFQDO_03800</name>
</gene>
<name>A0ABW1JAF1_9ACTN</name>
<dbReference type="EMBL" id="JBHSRD010000002">
    <property type="protein sequence ID" value="MFC6006246.1"/>
    <property type="molecule type" value="Genomic_DNA"/>
</dbReference>
<dbReference type="InterPro" id="IPR018649">
    <property type="entry name" value="SHOCT"/>
</dbReference>
<evidence type="ECO:0000256" key="1">
    <source>
        <dbReference type="ARBA" id="ARBA00004651"/>
    </source>
</evidence>
<dbReference type="RefSeq" id="WP_345717098.1">
    <property type="nucleotide sequence ID" value="NZ_BAABFP010000005.1"/>
</dbReference>
<keyword evidence="5 6" id="KW-0472">Membrane</keyword>
<dbReference type="Pfam" id="PF09851">
    <property type="entry name" value="SHOCT"/>
    <property type="match status" value="1"/>
</dbReference>
<keyword evidence="3 6" id="KW-0812">Transmembrane</keyword>
<feature type="domain" description="Cardiolipin synthase N-terminal" evidence="8">
    <location>
        <begin position="20"/>
        <end position="63"/>
    </location>
</feature>
<dbReference type="Proteomes" id="UP001596189">
    <property type="component" value="Unassembled WGS sequence"/>
</dbReference>
<organism evidence="9 10">
    <name type="scientific">Angustibacter luteus</name>
    <dbReference type="NCBI Taxonomy" id="658456"/>
    <lineage>
        <taxon>Bacteria</taxon>
        <taxon>Bacillati</taxon>
        <taxon>Actinomycetota</taxon>
        <taxon>Actinomycetes</taxon>
        <taxon>Kineosporiales</taxon>
        <taxon>Kineosporiaceae</taxon>
    </lineage>
</organism>
<evidence type="ECO:0000256" key="4">
    <source>
        <dbReference type="ARBA" id="ARBA00022989"/>
    </source>
</evidence>
<evidence type="ECO:0000313" key="9">
    <source>
        <dbReference type="EMBL" id="MFC6006246.1"/>
    </source>
</evidence>
<evidence type="ECO:0000256" key="3">
    <source>
        <dbReference type="ARBA" id="ARBA00022692"/>
    </source>
</evidence>
<sequence>MSFWDVVWFIIISFAFIAYLMVLFAIIGDLFRDRETSGVVKAIWIVLLIVLPLLTSLVYLIARGSGMAERQAAAVKGAVEQQDAYIKSVAGSTSPAEQIKHAKDLLDSGAITQDEFASLKAKALA</sequence>
<reference evidence="10" key="1">
    <citation type="journal article" date="2019" name="Int. J. Syst. Evol. Microbiol.">
        <title>The Global Catalogue of Microorganisms (GCM) 10K type strain sequencing project: providing services to taxonomists for standard genome sequencing and annotation.</title>
        <authorList>
            <consortium name="The Broad Institute Genomics Platform"/>
            <consortium name="The Broad Institute Genome Sequencing Center for Infectious Disease"/>
            <person name="Wu L."/>
            <person name="Ma J."/>
        </authorList>
    </citation>
    <scope>NUCLEOTIDE SEQUENCE [LARGE SCALE GENOMIC DNA]</scope>
    <source>
        <strain evidence="10">KACC 14249</strain>
    </source>
</reference>